<evidence type="ECO:0000256" key="8">
    <source>
        <dbReference type="SAM" id="MobiDB-lite"/>
    </source>
</evidence>
<dbReference type="AlphaFoldDB" id="Q2LSG0"/>
<dbReference type="InterPro" id="IPR051906">
    <property type="entry name" value="TolC-like"/>
</dbReference>
<evidence type="ECO:0000256" key="4">
    <source>
        <dbReference type="ARBA" id="ARBA00022452"/>
    </source>
</evidence>
<keyword evidence="3" id="KW-0813">Transport</keyword>
<keyword evidence="5" id="KW-0812">Transmembrane</keyword>
<evidence type="ECO:0000256" key="7">
    <source>
        <dbReference type="ARBA" id="ARBA00023237"/>
    </source>
</evidence>
<name>Q2LSG0_SYNAS</name>
<evidence type="ECO:0000313" key="9">
    <source>
        <dbReference type="EMBL" id="ABC77023.1"/>
    </source>
</evidence>
<dbReference type="EMBL" id="CP000252">
    <property type="protein sequence ID" value="ABC77023.1"/>
    <property type="molecule type" value="Genomic_DNA"/>
</dbReference>
<evidence type="ECO:0000313" key="10">
    <source>
        <dbReference type="Proteomes" id="UP000001933"/>
    </source>
</evidence>
<sequence length="476" mass="53911">MHSFMNHRSSSLSDPLSGGQAMKRRRPLKKILGSLFLGLLLAWAACPTMVSGENPSTITLKESIEEALKKSATLHSTKEGVLIAEAQRREAFSAFLPSFSTSYSYKHLNEAPEFTLPIVVELGLTPLATQAGTKDNYNWTVEVRQPLFAGGGILSNYQANRIGLDAARQEEQTVVQELVLEVQTAYLNIIKAEKLREVALQSLERLTAHRDMTRHFYEVGMVPRNDLLFAEVELANGRQELLRAENGIAMAKAKFNTLLRRSMDKPVVVEDILAYKPYDKDFNDCLKTALERRTEIKTYSLKLEQAGKAVQVARSEYYPSVNFVGNYSRYGDKPRLGGTSYQDSESWYVMTVATWNFWEWGRTKNRVEASLSRERQVNDALENIRDQIALELKNAWLLLKEAEEQISVTRQAVVQAEENYRISSERYREQVATATDVIDAQTLLTRANSDATLALSNYQTQLARLKRAMGLNYDEE</sequence>
<dbReference type="GO" id="GO:0015288">
    <property type="term" value="F:porin activity"/>
    <property type="evidence" value="ECO:0007669"/>
    <property type="project" value="TreeGrafter"/>
</dbReference>
<comment type="similarity">
    <text evidence="2">Belongs to the outer membrane factor (OMF) (TC 1.B.17) family.</text>
</comment>
<accession>Q2LSG0</accession>
<dbReference type="PANTHER" id="PTHR30026:SF20">
    <property type="entry name" value="OUTER MEMBRANE PROTEIN TOLC"/>
    <property type="match status" value="1"/>
</dbReference>
<dbReference type="FunCoup" id="Q2LSG0">
    <property type="interactions" value="224"/>
</dbReference>
<dbReference type="GO" id="GO:1990281">
    <property type="term" value="C:efflux pump complex"/>
    <property type="evidence" value="ECO:0007669"/>
    <property type="project" value="TreeGrafter"/>
</dbReference>
<evidence type="ECO:0000256" key="1">
    <source>
        <dbReference type="ARBA" id="ARBA00004442"/>
    </source>
</evidence>
<evidence type="ECO:0000256" key="3">
    <source>
        <dbReference type="ARBA" id="ARBA00022448"/>
    </source>
</evidence>
<keyword evidence="7" id="KW-0998">Cell outer membrane</keyword>
<dbReference type="GO" id="GO:0009279">
    <property type="term" value="C:cell outer membrane"/>
    <property type="evidence" value="ECO:0007669"/>
    <property type="project" value="UniProtKB-SubCell"/>
</dbReference>
<dbReference type="eggNOG" id="COG1538">
    <property type="taxonomic scope" value="Bacteria"/>
</dbReference>
<protein>
    <submittedName>
        <fullName evidence="9">Type I secretion outer membrane protein</fullName>
    </submittedName>
</protein>
<dbReference type="Proteomes" id="UP000001933">
    <property type="component" value="Chromosome"/>
</dbReference>
<evidence type="ECO:0000256" key="5">
    <source>
        <dbReference type="ARBA" id="ARBA00022692"/>
    </source>
</evidence>
<reference evidence="9 10" key="1">
    <citation type="journal article" date="2007" name="Proc. Natl. Acad. Sci. U.S.A.">
        <title>The genome of Syntrophus aciditrophicus: life at the thermodynamic limit of microbial growth.</title>
        <authorList>
            <person name="McInerney M.J."/>
            <person name="Rohlin L."/>
            <person name="Mouttaki H."/>
            <person name="Kim U."/>
            <person name="Krupp R.S."/>
            <person name="Rios-Hernandez L."/>
            <person name="Sieber J."/>
            <person name="Struchtemeyer C.G."/>
            <person name="Bhattacharyya A."/>
            <person name="Campbell J.W."/>
            <person name="Gunsalus R.P."/>
        </authorList>
    </citation>
    <scope>NUCLEOTIDE SEQUENCE [LARGE SCALE GENOMIC DNA]</scope>
    <source>
        <strain evidence="9 10">SB</strain>
    </source>
</reference>
<keyword evidence="4" id="KW-1134">Transmembrane beta strand</keyword>
<dbReference type="Pfam" id="PF02321">
    <property type="entry name" value="OEP"/>
    <property type="match status" value="2"/>
</dbReference>
<dbReference type="InterPro" id="IPR003423">
    <property type="entry name" value="OMP_efflux"/>
</dbReference>
<gene>
    <name evidence="9" type="ORF">SYN_01010</name>
</gene>
<dbReference type="PANTHER" id="PTHR30026">
    <property type="entry name" value="OUTER MEMBRANE PROTEIN TOLC"/>
    <property type="match status" value="1"/>
</dbReference>
<dbReference type="GO" id="GO:0015562">
    <property type="term" value="F:efflux transmembrane transporter activity"/>
    <property type="evidence" value="ECO:0007669"/>
    <property type="project" value="InterPro"/>
</dbReference>
<feature type="region of interest" description="Disordered" evidence="8">
    <location>
        <begin position="1"/>
        <end position="20"/>
    </location>
</feature>
<dbReference type="SUPFAM" id="SSF56954">
    <property type="entry name" value="Outer membrane efflux proteins (OEP)"/>
    <property type="match status" value="1"/>
</dbReference>
<evidence type="ECO:0000256" key="6">
    <source>
        <dbReference type="ARBA" id="ARBA00023136"/>
    </source>
</evidence>
<dbReference type="STRING" id="56780.SYN_01010"/>
<evidence type="ECO:0000256" key="2">
    <source>
        <dbReference type="ARBA" id="ARBA00007613"/>
    </source>
</evidence>
<comment type="subcellular location">
    <subcellularLocation>
        <location evidence="1">Cell outer membrane</location>
    </subcellularLocation>
</comment>
<keyword evidence="10" id="KW-1185">Reference proteome</keyword>
<dbReference type="KEGG" id="sat:SYN_01010"/>
<dbReference type="InParanoid" id="Q2LSG0"/>
<organism evidence="9 10">
    <name type="scientific">Syntrophus aciditrophicus (strain SB)</name>
    <dbReference type="NCBI Taxonomy" id="56780"/>
    <lineage>
        <taxon>Bacteria</taxon>
        <taxon>Pseudomonadati</taxon>
        <taxon>Thermodesulfobacteriota</taxon>
        <taxon>Syntrophia</taxon>
        <taxon>Syntrophales</taxon>
        <taxon>Syntrophaceae</taxon>
        <taxon>Syntrophus</taxon>
    </lineage>
</organism>
<dbReference type="HOGENOM" id="CLU_012817_10_6_7"/>
<dbReference type="Gene3D" id="1.20.1600.10">
    <property type="entry name" value="Outer membrane efflux proteins (OEP)"/>
    <property type="match status" value="1"/>
</dbReference>
<feature type="compositionally biased region" description="Polar residues" evidence="8">
    <location>
        <begin position="1"/>
        <end position="14"/>
    </location>
</feature>
<proteinExistence type="inferred from homology"/>
<keyword evidence="6" id="KW-0472">Membrane</keyword>